<dbReference type="PROSITE" id="PS00086">
    <property type="entry name" value="CYTOCHROME_P450"/>
    <property type="match status" value="1"/>
</dbReference>
<dbReference type="InterPro" id="IPR050121">
    <property type="entry name" value="Cytochrome_P450_monoxygenase"/>
</dbReference>
<evidence type="ECO:0000256" key="5">
    <source>
        <dbReference type="PIRSR" id="PIRSR602401-1"/>
    </source>
</evidence>
<evidence type="ECO:0000313" key="7">
    <source>
        <dbReference type="EMBL" id="KAJ2006354.1"/>
    </source>
</evidence>
<dbReference type="OrthoDB" id="3934656at2759"/>
<dbReference type="Proteomes" id="UP001150907">
    <property type="component" value="Unassembled WGS sequence"/>
</dbReference>
<dbReference type="InterPro" id="IPR001128">
    <property type="entry name" value="Cyt_P450"/>
</dbReference>
<dbReference type="EMBL" id="JANBQF010000064">
    <property type="protein sequence ID" value="KAJ2006354.1"/>
    <property type="molecule type" value="Genomic_DNA"/>
</dbReference>
<dbReference type="PRINTS" id="PR00463">
    <property type="entry name" value="EP450I"/>
</dbReference>
<dbReference type="GO" id="GO:0004497">
    <property type="term" value="F:monooxygenase activity"/>
    <property type="evidence" value="ECO:0007669"/>
    <property type="project" value="UniProtKB-KW"/>
</dbReference>
<feature type="binding site" description="axial binding residue" evidence="5">
    <location>
        <position position="453"/>
    </location>
    <ligand>
        <name>heme</name>
        <dbReference type="ChEBI" id="CHEBI:30413"/>
    </ligand>
    <ligandPart>
        <name>Fe</name>
        <dbReference type="ChEBI" id="CHEBI:18248"/>
    </ligandPart>
</feature>
<keyword evidence="8" id="KW-1185">Reference proteome</keyword>
<dbReference type="Gene3D" id="1.10.630.10">
    <property type="entry name" value="Cytochrome P450"/>
    <property type="match status" value="1"/>
</dbReference>
<keyword evidence="2 5" id="KW-0479">Metal-binding</keyword>
<keyword evidence="4 5" id="KW-0408">Iron</keyword>
<evidence type="ECO:0000256" key="4">
    <source>
        <dbReference type="ARBA" id="ARBA00023004"/>
    </source>
</evidence>
<dbReference type="InterPro" id="IPR002401">
    <property type="entry name" value="Cyt_P450_E_grp-I"/>
</dbReference>
<organism evidence="7 8">
    <name type="scientific">Coemansia thaxteri</name>
    <dbReference type="NCBI Taxonomy" id="2663907"/>
    <lineage>
        <taxon>Eukaryota</taxon>
        <taxon>Fungi</taxon>
        <taxon>Fungi incertae sedis</taxon>
        <taxon>Zoopagomycota</taxon>
        <taxon>Kickxellomycotina</taxon>
        <taxon>Kickxellomycetes</taxon>
        <taxon>Kickxellales</taxon>
        <taxon>Kickxellaceae</taxon>
        <taxon>Coemansia</taxon>
    </lineage>
</organism>
<sequence>MAIYQLILDALQHLGACLAHQDLSPLTAAALAGILSAGYTIYCLYFSPLSKIPGSRMSKLTLSKMKLEALFGRLGDVSEEEYYKYGDIYTIGPNAVVISNPSDCRAVLGTHRFIKSEVYQRFALIDDTMFTTQSPELTHVRRRQVGPAFTHGYLSEMEPLILECGIQAIKEKWDAEIDRSGNMDATVAYALHFSMATFDIIGALGYGQRFNALRNNTSRIVDWVNDYNRLAVIRIAFNHATSFPASLLTANLIKSKNDFVSFGNAAADSRRDLLRQGAIEKPKDVLQILIDGEDPESKVKMSPTQITAENIGFLIGGTDTTSLTMSWTIHYLMLYPDAYRRATDEVRSRFPRHHTITYAEGKAQLAFVDACIHESMRIRAVSGVPLPRIVPEGGATFQGRFLPAGTQIGVNVAGANHHQGTWKNPRRFMPERFIGDEKAKHNVATFSSGVRICPGRNLAHYEMMTIIANLLKDYDLSLPSDALFTPDRLDMYGNPRVMPRTHSLTVGPKYPERDCHVVIRRAAEYY</sequence>
<comment type="similarity">
    <text evidence="6">Belongs to the cytochrome P450 family.</text>
</comment>
<comment type="cofactor">
    <cofactor evidence="1 5">
        <name>heme</name>
        <dbReference type="ChEBI" id="CHEBI:30413"/>
    </cofactor>
</comment>
<dbReference type="SUPFAM" id="SSF48264">
    <property type="entry name" value="Cytochrome P450"/>
    <property type="match status" value="1"/>
</dbReference>
<dbReference type="PANTHER" id="PTHR24305">
    <property type="entry name" value="CYTOCHROME P450"/>
    <property type="match status" value="1"/>
</dbReference>
<dbReference type="PANTHER" id="PTHR24305:SF235">
    <property type="entry name" value="CYTOCHROME P450 MONOOXYGENASE APDB-RELATED"/>
    <property type="match status" value="1"/>
</dbReference>
<reference evidence="7" key="1">
    <citation type="submission" date="2022-07" db="EMBL/GenBank/DDBJ databases">
        <title>Phylogenomic reconstructions and comparative analyses of Kickxellomycotina fungi.</title>
        <authorList>
            <person name="Reynolds N.K."/>
            <person name="Stajich J.E."/>
            <person name="Barry K."/>
            <person name="Grigoriev I.V."/>
            <person name="Crous P."/>
            <person name="Smith M.E."/>
        </authorList>
    </citation>
    <scope>NUCLEOTIDE SEQUENCE</scope>
    <source>
        <strain evidence="7">IMI 214461</strain>
    </source>
</reference>
<dbReference type="GO" id="GO:0020037">
    <property type="term" value="F:heme binding"/>
    <property type="evidence" value="ECO:0007669"/>
    <property type="project" value="InterPro"/>
</dbReference>
<proteinExistence type="inferred from homology"/>
<dbReference type="GO" id="GO:0016705">
    <property type="term" value="F:oxidoreductase activity, acting on paired donors, with incorporation or reduction of molecular oxygen"/>
    <property type="evidence" value="ECO:0007669"/>
    <property type="project" value="InterPro"/>
</dbReference>
<evidence type="ECO:0000256" key="2">
    <source>
        <dbReference type="ARBA" id="ARBA00022723"/>
    </source>
</evidence>
<dbReference type="InterPro" id="IPR036396">
    <property type="entry name" value="Cyt_P450_sf"/>
</dbReference>
<dbReference type="Pfam" id="PF00067">
    <property type="entry name" value="p450"/>
    <property type="match status" value="1"/>
</dbReference>
<evidence type="ECO:0000313" key="8">
    <source>
        <dbReference type="Proteomes" id="UP001150907"/>
    </source>
</evidence>
<evidence type="ECO:0000256" key="6">
    <source>
        <dbReference type="RuleBase" id="RU000461"/>
    </source>
</evidence>
<protein>
    <recommendedName>
        <fullName evidence="9">Cytochrome P450 monooxygenase</fullName>
    </recommendedName>
</protein>
<gene>
    <name evidence="7" type="ORF">H4R26_001437</name>
</gene>
<evidence type="ECO:0000256" key="1">
    <source>
        <dbReference type="ARBA" id="ARBA00001971"/>
    </source>
</evidence>
<dbReference type="PRINTS" id="PR00385">
    <property type="entry name" value="P450"/>
</dbReference>
<evidence type="ECO:0000256" key="3">
    <source>
        <dbReference type="ARBA" id="ARBA00023002"/>
    </source>
</evidence>
<dbReference type="GO" id="GO:0044550">
    <property type="term" value="P:secondary metabolite biosynthetic process"/>
    <property type="evidence" value="ECO:0007669"/>
    <property type="project" value="UniProtKB-ARBA"/>
</dbReference>
<dbReference type="AlphaFoldDB" id="A0A9W8BLY2"/>
<keyword evidence="3 6" id="KW-0560">Oxidoreductase</keyword>
<keyword evidence="6" id="KW-0503">Monooxygenase</keyword>
<comment type="caution">
    <text evidence="7">The sequence shown here is derived from an EMBL/GenBank/DDBJ whole genome shotgun (WGS) entry which is preliminary data.</text>
</comment>
<accession>A0A9W8BLY2</accession>
<name>A0A9W8BLY2_9FUNG</name>
<dbReference type="GO" id="GO:0005506">
    <property type="term" value="F:iron ion binding"/>
    <property type="evidence" value="ECO:0007669"/>
    <property type="project" value="InterPro"/>
</dbReference>
<evidence type="ECO:0008006" key="9">
    <source>
        <dbReference type="Google" id="ProtNLM"/>
    </source>
</evidence>
<dbReference type="InterPro" id="IPR017972">
    <property type="entry name" value="Cyt_P450_CS"/>
</dbReference>
<keyword evidence="5 6" id="KW-0349">Heme</keyword>